<sequence length="163" mass="17770">MAERRTRREPEARAEDLGWSLGVLLRGFRESVAPRLDDLPQGARGYEVLCAVVNGDHPSQLALARHLGIDRTVMTYLVDDLVEAGLVERRPNPTDRRQRLVVATRAGEELVATRCAQVAEAEAELLHGLEPAERAQLRRLLDKAAGAAGGVDRAAVCETIADS</sequence>
<dbReference type="Proteomes" id="UP000530424">
    <property type="component" value="Unassembled WGS sequence"/>
</dbReference>
<dbReference type="PROSITE" id="PS50995">
    <property type="entry name" value="HTH_MARR_2"/>
    <property type="match status" value="1"/>
</dbReference>
<evidence type="ECO:0000259" key="1">
    <source>
        <dbReference type="PROSITE" id="PS50995"/>
    </source>
</evidence>
<name>A0A853C345_9ACTN</name>
<dbReference type="RefSeq" id="WP_179668505.1">
    <property type="nucleotide sequence ID" value="NZ_JACCFP010000001.1"/>
</dbReference>
<dbReference type="PANTHER" id="PTHR33164:SF43">
    <property type="entry name" value="HTH-TYPE TRANSCRIPTIONAL REPRESSOR YETL"/>
    <property type="match status" value="1"/>
</dbReference>
<keyword evidence="2" id="KW-0238">DNA-binding</keyword>
<organism evidence="2 3">
    <name type="scientific">Nocardioides thalensis</name>
    <dbReference type="NCBI Taxonomy" id="1914755"/>
    <lineage>
        <taxon>Bacteria</taxon>
        <taxon>Bacillati</taxon>
        <taxon>Actinomycetota</taxon>
        <taxon>Actinomycetes</taxon>
        <taxon>Propionibacteriales</taxon>
        <taxon>Nocardioidaceae</taxon>
        <taxon>Nocardioides</taxon>
    </lineage>
</organism>
<dbReference type="SUPFAM" id="SSF46785">
    <property type="entry name" value="Winged helix' DNA-binding domain"/>
    <property type="match status" value="1"/>
</dbReference>
<dbReference type="InterPro" id="IPR000835">
    <property type="entry name" value="HTH_MarR-typ"/>
</dbReference>
<accession>A0A853C345</accession>
<reference evidence="2 3" key="1">
    <citation type="submission" date="2020-07" db="EMBL/GenBank/DDBJ databases">
        <title>Sequencing the genomes of 1000 actinobacteria strains.</title>
        <authorList>
            <person name="Klenk H.-P."/>
        </authorList>
    </citation>
    <scope>NUCLEOTIDE SEQUENCE [LARGE SCALE GENOMIC DNA]</scope>
    <source>
        <strain evidence="2 3">DSM 103833</strain>
    </source>
</reference>
<dbReference type="InterPro" id="IPR036390">
    <property type="entry name" value="WH_DNA-bd_sf"/>
</dbReference>
<dbReference type="EMBL" id="JACCFP010000001">
    <property type="protein sequence ID" value="NYJ02095.1"/>
    <property type="molecule type" value="Genomic_DNA"/>
</dbReference>
<dbReference type="Gene3D" id="1.10.10.10">
    <property type="entry name" value="Winged helix-like DNA-binding domain superfamily/Winged helix DNA-binding domain"/>
    <property type="match status" value="1"/>
</dbReference>
<dbReference type="InterPro" id="IPR039422">
    <property type="entry name" value="MarR/SlyA-like"/>
</dbReference>
<dbReference type="AlphaFoldDB" id="A0A853C345"/>
<dbReference type="GO" id="GO:0003677">
    <property type="term" value="F:DNA binding"/>
    <property type="evidence" value="ECO:0007669"/>
    <property type="project" value="UniProtKB-KW"/>
</dbReference>
<dbReference type="Pfam" id="PF12802">
    <property type="entry name" value="MarR_2"/>
    <property type="match status" value="1"/>
</dbReference>
<gene>
    <name evidence="2" type="ORF">HNR19_002793</name>
</gene>
<comment type="caution">
    <text evidence="2">The sequence shown here is derived from an EMBL/GenBank/DDBJ whole genome shotgun (WGS) entry which is preliminary data.</text>
</comment>
<dbReference type="InterPro" id="IPR036388">
    <property type="entry name" value="WH-like_DNA-bd_sf"/>
</dbReference>
<dbReference type="PRINTS" id="PR00598">
    <property type="entry name" value="HTHMARR"/>
</dbReference>
<feature type="domain" description="HTH marR-type" evidence="1">
    <location>
        <begin position="14"/>
        <end position="146"/>
    </location>
</feature>
<keyword evidence="3" id="KW-1185">Reference proteome</keyword>
<proteinExistence type="predicted"/>
<dbReference type="SMART" id="SM00347">
    <property type="entry name" value="HTH_MARR"/>
    <property type="match status" value="1"/>
</dbReference>
<dbReference type="GO" id="GO:0006950">
    <property type="term" value="P:response to stress"/>
    <property type="evidence" value="ECO:0007669"/>
    <property type="project" value="TreeGrafter"/>
</dbReference>
<protein>
    <submittedName>
        <fullName evidence="2">DNA-binding MarR family transcriptional regulator</fullName>
    </submittedName>
</protein>
<dbReference type="PANTHER" id="PTHR33164">
    <property type="entry name" value="TRANSCRIPTIONAL REGULATOR, MARR FAMILY"/>
    <property type="match status" value="1"/>
</dbReference>
<evidence type="ECO:0000313" key="3">
    <source>
        <dbReference type="Proteomes" id="UP000530424"/>
    </source>
</evidence>
<evidence type="ECO:0000313" key="2">
    <source>
        <dbReference type="EMBL" id="NYJ02095.1"/>
    </source>
</evidence>
<dbReference type="GO" id="GO:0003700">
    <property type="term" value="F:DNA-binding transcription factor activity"/>
    <property type="evidence" value="ECO:0007669"/>
    <property type="project" value="InterPro"/>
</dbReference>